<keyword evidence="3" id="KW-1185">Reference proteome</keyword>
<protein>
    <submittedName>
        <fullName evidence="2">Sugar dehydrogenase complex small subunit</fullName>
    </submittedName>
</protein>
<evidence type="ECO:0000313" key="3">
    <source>
        <dbReference type="Proteomes" id="UP001210865"/>
    </source>
</evidence>
<reference evidence="2 3" key="1">
    <citation type="submission" date="2022-12" db="EMBL/GenBank/DDBJ databases">
        <title>Sphingomonas abieness sp. nov., an endophytic bacterium isolated from Abies koreana.</title>
        <authorList>
            <person name="Jiang L."/>
            <person name="Lee J."/>
        </authorList>
    </citation>
    <scope>NUCLEOTIDE SEQUENCE [LARGE SCALE GENOMIC DNA]</scope>
    <source>
        <strain evidence="3">PAMB 00755</strain>
    </source>
</reference>
<dbReference type="Pfam" id="PF12318">
    <property type="entry name" value="FAD-SLDH"/>
    <property type="match status" value="1"/>
</dbReference>
<evidence type="ECO:0000256" key="1">
    <source>
        <dbReference type="SAM" id="SignalP"/>
    </source>
</evidence>
<feature type="signal peptide" evidence="1">
    <location>
        <begin position="1"/>
        <end position="29"/>
    </location>
</feature>
<feature type="chain" id="PRO_5047037638" evidence="1">
    <location>
        <begin position="30"/>
        <end position="216"/>
    </location>
</feature>
<proteinExistence type="predicted"/>
<sequence>MNMIVDRRTLIALLAAPPLTAFLPPAILAQETNAATSFLQVSRIITATDALTQGVADRVESLMAKRDHQFAGRLQKLSALLLQGEDRASALGRLDPDNLRFAIEIAKPWYVGYLGTPSNSFLEDDAEFATYLEAQSYQKLLREVPRPSFPPGSAGWWSAVPDGVTAPEMPTGVAEWSFHPPGRAAEILDPAPAWLSYVKASHVDVDAARKARPDAA</sequence>
<dbReference type="RefSeq" id="WP_270075971.1">
    <property type="nucleotide sequence ID" value="NZ_CP115174.1"/>
</dbReference>
<gene>
    <name evidence="2" type="ORF">PBT88_14155</name>
</gene>
<organism evidence="2 3">
    <name type="scientific">Sphingomonas abietis</name>
    <dbReference type="NCBI Taxonomy" id="3012344"/>
    <lineage>
        <taxon>Bacteria</taxon>
        <taxon>Pseudomonadati</taxon>
        <taxon>Pseudomonadota</taxon>
        <taxon>Alphaproteobacteria</taxon>
        <taxon>Sphingomonadales</taxon>
        <taxon>Sphingomonadaceae</taxon>
        <taxon>Sphingomonas</taxon>
    </lineage>
</organism>
<accession>A0ABY7NL72</accession>
<evidence type="ECO:0000313" key="2">
    <source>
        <dbReference type="EMBL" id="WBO21322.1"/>
    </source>
</evidence>
<name>A0ABY7NL72_9SPHN</name>
<keyword evidence="1" id="KW-0732">Signal</keyword>
<dbReference type="InterPro" id="IPR024651">
    <property type="entry name" value="FAD-SLDH_ssu"/>
</dbReference>
<dbReference type="EMBL" id="CP115174">
    <property type="protein sequence ID" value="WBO21322.1"/>
    <property type="molecule type" value="Genomic_DNA"/>
</dbReference>
<dbReference type="Proteomes" id="UP001210865">
    <property type="component" value="Chromosome"/>
</dbReference>